<protein>
    <recommendedName>
        <fullName evidence="1">Wadjet protein JetD C-terminal domain-containing protein</fullName>
    </recommendedName>
</protein>
<dbReference type="Pfam" id="PF09983">
    <property type="entry name" value="JetD_C"/>
    <property type="match status" value="1"/>
</dbReference>
<dbReference type="InterPro" id="IPR024534">
    <property type="entry name" value="JetD_C"/>
</dbReference>
<accession>A0A1H6HHI8</accession>
<evidence type="ECO:0000313" key="3">
    <source>
        <dbReference type="Proteomes" id="UP000182983"/>
    </source>
</evidence>
<dbReference type="AlphaFoldDB" id="A0A1H6HHI8"/>
<gene>
    <name evidence="2" type="ORF">SAMN04244559_01737</name>
</gene>
<feature type="domain" description="Wadjet protein JetD C-terminal" evidence="1">
    <location>
        <begin position="200"/>
        <end position="297"/>
    </location>
</feature>
<organism evidence="2 3">
    <name type="scientific">Magnetospirillum fulvum</name>
    <name type="common">Rhodospirillum fulvum</name>
    <dbReference type="NCBI Taxonomy" id="1082"/>
    <lineage>
        <taxon>Bacteria</taxon>
        <taxon>Pseudomonadati</taxon>
        <taxon>Pseudomonadota</taxon>
        <taxon>Alphaproteobacteria</taxon>
        <taxon>Rhodospirillales</taxon>
        <taxon>Rhodospirillaceae</taxon>
        <taxon>Magnetospirillum</taxon>
    </lineage>
</organism>
<evidence type="ECO:0000259" key="1">
    <source>
        <dbReference type="Pfam" id="PF09983"/>
    </source>
</evidence>
<dbReference type="Proteomes" id="UP000182983">
    <property type="component" value="Unassembled WGS sequence"/>
</dbReference>
<dbReference type="RefSeq" id="WP_074767610.1">
    <property type="nucleotide sequence ID" value="NZ_FNWO01000006.1"/>
</dbReference>
<reference evidence="3" key="1">
    <citation type="submission" date="2016-10" db="EMBL/GenBank/DDBJ databases">
        <authorList>
            <person name="Varghese N."/>
            <person name="Submissions S."/>
        </authorList>
    </citation>
    <scope>NUCLEOTIDE SEQUENCE [LARGE SCALE GENOMIC DNA]</scope>
    <source>
        <strain evidence="3">DSM 13234</strain>
    </source>
</reference>
<dbReference type="OrthoDB" id="322908at2"/>
<evidence type="ECO:0000313" key="2">
    <source>
        <dbReference type="EMBL" id="SEH35249.1"/>
    </source>
</evidence>
<sequence>MARARVEVTRADQAFDHFLAAHERQPDRIKDLHVYPDYRGMGSDLACRRFNQRMVEAAGAGGAVALTWQKNRVGDYLAKVTLRDAAALYAFLGRQPPDPSALSPAILTVLAEAAPTSDGERAGWIAIARAVEADWPTEALAALVAELKRVRAEPPDRAAFLAAAAGPLASSKLLDRLPQAALRRIGIRLDAFPAPPVVLLTAGAARPETVILVENPRAFERAFAVTRDLPVAWISTHGLVATSVARALDGAWLGAPVDGTPPPLDALLAGTRLFYWGDLDLAGLMIFAEARKRLPRIALSALYRPMLDLLATGGGHPYTDATDKAGQRSWSSDDPALQALIEACAARGIDQEWVPPEAIRALCALGLS</sequence>
<proteinExistence type="predicted"/>
<keyword evidence="3" id="KW-1185">Reference proteome</keyword>
<dbReference type="EMBL" id="FNWO01000006">
    <property type="protein sequence ID" value="SEH35249.1"/>
    <property type="molecule type" value="Genomic_DNA"/>
</dbReference>
<name>A0A1H6HHI8_MAGFU</name>